<comment type="caution">
    <text evidence="2">The sequence shown here is derived from an EMBL/GenBank/DDBJ whole genome shotgun (WGS) entry which is preliminary data.</text>
</comment>
<gene>
    <name evidence="2" type="ORF">GCM10022276_19880</name>
</gene>
<evidence type="ECO:0000313" key="3">
    <source>
        <dbReference type="Proteomes" id="UP001500827"/>
    </source>
</evidence>
<feature type="transmembrane region" description="Helical" evidence="1">
    <location>
        <begin position="34"/>
        <end position="50"/>
    </location>
</feature>
<keyword evidence="1" id="KW-0472">Membrane</keyword>
<organism evidence="2 3">
    <name type="scientific">Sphingomonas limnosediminicola</name>
    <dbReference type="NCBI Taxonomy" id="940133"/>
    <lineage>
        <taxon>Bacteria</taxon>
        <taxon>Pseudomonadati</taxon>
        <taxon>Pseudomonadota</taxon>
        <taxon>Alphaproteobacteria</taxon>
        <taxon>Sphingomonadales</taxon>
        <taxon>Sphingomonadaceae</taxon>
        <taxon>Sphingomonas</taxon>
    </lineage>
</organism>
<keyword evidence="1" id="KW-1133">Transmembrane helix</keyword>
<protein>
    <recommendedName>
        <fullName evidence="4">DUF4190 domain-containing protein</fullName>
    </recommendedName>
</protein>
<sequence>MDITRQKHGRAFAGSCLSALASVGALIFNVGHFVAAGILVAGVLVSLVWGEQWPRGWSIAALLGALAALFAGLWFQPPPTIETVLVPDVVSGARLGFHFNATNKGPGEVEFVRYGVDTADGYGLDDQSGGSGRLDAGDTRQLNLPADSYNALLRSHGVTLNLAYRDVATGKVRTTTYQFSVPEQPSAPIPVSKVATADGMEYFKSDSAKLKQDFKKPCHHTGFGFHEVQDGVAFAGAVMGSNRVIAVDSTERTVSFATVQNGRKRLLQGKFAVTANGKHEIALEWCDKANTVSASIDGKQLPEIRNDPL</sequence>
<dbReference type="EMBL" id="BAABBM010000001">
    <property type="protein sequence ID" value="GAA3901110.1"/>
    <property type="molecule type" value="Genomic_DNA"/>
</dbReference>
<evidence type="ECO:0000313" key="2">
    <source>
        <dbReference type="EMBL" id="GAA3901110.1"/>
    </source>
</evidence>
<feature type="transmembrane region" description="Helical" evidence="1">
    <location>
        <begin position="57"/>
        <end position="75"/>
    </location>
</feature>
<dbReference type="Proteomes" id="UP001500827">
    <property type="component" value="Unassembled WGS sequence"/>
</dbReference>
<evidence type="ECO:0000256" key="1">
    <source>
        <dbReference type="SAM" id="Phobius"/>
    </source>
</evidence>
<accession>A0ABP7LFZ3</accession>
<name>A0ABP7LFZ3_9SPHN</name>
<reference evidence="3" key="1">
    <citation type="journal article" date="2019" name="Int. J. Syst. Evol. Microbiol.">
        <title>The Global Catalogue of Microorganisms (GCM) 10K type strain sequencing project: providing services to taxonomists for standard genome sequencing and annotation.</title>
        <authorList>
            <consortium name="The Broad Institute Genomics Platform"/>
            <consortium name="The Broad Institute Genome Sequencing Center for Infectious Disease"/>
            <person name="Wu L."/>
            <person name="Ma J."/>
        </authorList>
    </citation>
    <scope>NUCLEOTIDE SEQUENCE [LARGE SCALE GENOMIC DNA]</scope>
    <source>
        <strain evidence="3">JCM 17543</strain>
    </source>
</reference>
<keyword evidence="1" id="KW-0812">Transmembrane</keyword>
<keyword evidence="3" id="KW-1185">Reference proteome</keyword>
<evidence type="ECO:0008006" key="4">
    <source>
        <dbReference type="Google" id="ProtNLM"/>
    </source>
</evidence>
<proteinExistence type="predicted"/>